<dbReference type="EMBL" id="FNNE01000003">
    <property type="protein sequence ID" value="SDW52403.1"/>
    <property type="molecule type" value="Genomic_DNA"/>
</dbReference>
<keyword evidence="5 7" id="KW-0548">Nucleotidyltransferase</keyword>
<sequence>MNDPRFWLVVPAAGIGQRMQADCPKQYLRIHNRFLLDITLSRMLEHDLFAGCMVPLHSEDRWWPETEASTDRRVATCEGGRERADSVLLALKALAGQARPDDWVLVHDVARPCLSSADLLRLAEQLKDDPVGGLLAAPVTDTLKIAGVGREGIEVRGTQDRSQLWRALTPQMFRFELLRKALERAERAGRVVTDEASAIEMAGHTPRIVEGRPDNIKVTLPADLSMAAFILGQLEAERQVVTKERE</sequence>
<dbReference type="EC" id="2.7.7.60" evidence="7"/>
<dbReference type="InterPro" id="IPR050088">
    <property type="entry name" value="IspD/TarI_cytidylyltransf_bact"/>
</dbReference>
<keyword evidence="9" id="KW-1185">Reference proteome</keyword>
<dbReference type="AlphaFoldDB" id="A0A1H2U855"/>
<gene>
    <name evidence="7" type="primary">ispD</name>
    <name evidence="8" type="ORF">SAMN04487960_10333</name>
</gene>
<evidence type="ECO:0000256" key="5">
    <source>
        <dbReference type="ARBA" id="ARBA00022695"/>
    </source>
</evidence>
<evidence type="ECO:0000313" key="9">
    <source>
        <dbReference type="Proteomes" id="UP000199675"/>
    </source>
</evidence>
<evidence type="ECO:0000256" key="4">
    <source>
        <dbReference type="ARBA" id="ARBA00022679"/>
    </source>
</evidence>
<dbReference type="Gene3D" id="3.90.550.10">
    <property type="entry name" value="Spore Coat Polysaccharide Biosynthesis Protein SpsA, Chain A"/>
    <property type="match status" value="1"/>
</dbReference>
<feature type="site" description="Positions MEP for the nucleophilic attack" evidence="7">
    <location>
        <position position="217"/>
    </location>
</feature>
<feature type="site" description="Transition state stabilizer" evidence="7">
    <location>
        <position position="18"/>
    </location>
</feature>
<dbReference type="UniPathway" id="UPA00056">
    <property type="reaction ID" value="UER00093"/>
</dbReference>
<dbReference type="NCBIfam" id="TIGR00453">
    <property type="entry name" value="ispD"/>
    <property type="match status" value="1"/>
</dbReference>
<dbReference type="SUPFAM" id="SSF53448">
    <property type="entry name" value="Nucleotide-diphospho-sugar transferases"/>
    <property type="match status" value="1"/>
</dbReference>
<keyword evidence="6 7" id="KW-0414">Isoprene biosynthesis</keyword>
<comment type="catalytic activity">
    <reaction evidence="1 7">
        <text>2-C-methyl-D-erythritol 4-phosphate + CTP + H(+) = 4-CDP-2-C-methyl-D-erythritol + diphosphate</text>
        <dbReference type="Rhea" id="RHEA:13429"/>
        <dbReference type="ChEBI" id="CHEBI:15378"/>
        <dbReference type="ChEBI" id="CHEBI:33019"/>
        <dbReference type="ChEBI" id="CHEBI:37563"/>
        <dbReference type="ChEBI" id="CHEBI:57823"/>
        <dbReference type="ChEBI" id="CHEBI:58262"/>
        <dbReference type="EC" id="2.7.7.60"/>
    </reaction>
</comment>
<dbReference type="FunFam" id="3.90.550.10:FF:000003">
    <property type="entry name" value="2-C-methyl-D-erythritol 4-phosphate cytidylyltransferase"/>
    <property type="match status" value="1"/>
</dbReference>
<evidence type="ECO:0000256" key="6">
    <source>
        <dbReference type="ARBA" id="ARBA00023229"/>
    </source>
</evidence>
<dbReference type="CDD" id="cd02516">
    <property type="entry name" value="CDP-ME_synthetase"/>
    <property type="match status" value="1"/>
</dbReference>
<dbReference type="OrthoDB" id="9806837at2"/>
<name>A0A1H2U855_9GAMM</name>
<feature type="site" description="Positions MEP for the nucleophilic attack" evidence="7">
    <location>
        <position position="161"/>
    </location>
</feature>
<dbReference type="HAMAP" id="MF_00108">
    <property type="entry name" value="IspD"/>
    <property type="match status" value="1"/>
</dbReference>
<dbReference type="InterPro" id="IPR001228">
    <property type="entry name" value="IspD"/>
</dbReference>
<dbReference type="RefSeq" id="WP_091811880.1">
    <property type="nucleotide sequence ID" value="NZ_FNNE01000003.1"/>
</dbReference>
<comment type="pathway">
    <text evidence="2 7">Isoprenoid biosynthesis; isopentenyl diphosphate biosynthesis via DXP pathway; isopentenyl diphosphate from 1-deoxy-D-xylulose 5-phosphate: step 2/6.</text>
</comment>
<dbReference type="InterPro" id="IPR018294">
    <property type="entry name" value="ISPD_synthase_CS"/>
</dbReference>
<evidence type="ECO:0000313" key="8">
    <source>
        <dbReference type="EMBL" id="SDW52403.1"/>
    </source>
</evidence>
<dbReference type="PANTHER" id="PTHR32125">
    <property type="entry name" value="2-C-METHYL-D-ERYTHRITOL 4-PHOSPHATE CYTIDYLYLTRANSFERASE, CHLOROPLASTIC"/>
    <property type="match status" value="1"/>
</dbReference>
<dbReference type="PROSITE" id="PS01295">
    <property type="entry name" value="ISPD"/>
    <property type="match status" value="1"/>
</dbReference>
<proteinExistence type="inferred from homology"/>
<reference evidence="8 9" key="1">
    <citation type="submission" date="2016-10" db="EMBL/GenBank/DDBJ databases">
        <authorList>
            <person name="de Groot N.N."/>
        </authorList>
    </citation>
    <scope>NUCLEOTIDE SEQUENCE [LARGE SCALE GENOMIC DNA]</scope>
    <source>
        <strain evidence="8 9">CGMCC 1.7059</strain>
    </source>
</reference>
<dbReference type="STRING" id="488533.SAMN04487960_10333"/>
<evidence type="ECO:0000256" key="1">
    <source>
        <dbReference type="ARBA" id="ARBA00001282"/>
    </source>
</evidence>
<evidence type="ECO:0000256" key="7">
    <source>
        <dbReference type="HAMAP-Rule" id="MF_00108"/>
    </source>
</evidence>
<comment type="function">
    <text evidence="7">Catalyzes the formation of 4-diphosphocytidyl-2-C-methyl-D-erythritol from CTP and 2-C-methyl-D-erythritol 4-phosphate (MEP).</text>
</comment>
<protein>
    <recommendedName>
        <fullName evidence="7">2-C-methyl-D-erythritol 4-phosphate cytidylyltransferase</fullName>
        <ecNumber evidence="7">2.7.7.60</ecNumber>
    </recommendedName>
    <alternativeName>
        <fullName evidence="7">4-diphosphocytidyl-2C-methyl-D-erythritol synthase</fullName>
    </alternativeName>
    <alternativeName>
        <fullName evidence="7">MEP cytidylyltransferase</fullName>
        <shortName evidence="7">MCT</shortName>
    </alternativeName>
</protein>
<dbReference type="InterPro" id="IPR034683">
    <property type="entry name" value="IspD/TarI"/>
</dbReference>
<keyword evidence="4 7" id="KW-0808">Transferase</keyword>
<feature type="site" description="Transition state stabilizer" evidence="7">
    <location>
        <position position="25"/>
    </location>
</feature>
<dbReference type="InterPro" id="IPR029044">
    <property type="entry name" value="Nucleotide-diphossugar_trans"/>
</dbReference>
<dbReference type="Pfam" id="PF01128">
    <property type="entry name" value="IspD"/>
    <property type="match status" value="1"/>
</dbReference>
<accession>A0A1H2U855</accession>
<dbReference type="GO" id="GO:0019288">
    <property type="term" value="P:isopentenyl diphosphate biosynthetic process, methylerythritol 4-phosphate pathway"/>
    <property type="evidence" value="ECO:0007669"/>
    <property type="project" value="UniProtKB-UniRule"/>
</dbReference>
<organism evidence="8 9">
    <name type="scientific">Marinobacter mobilis</name>
    <dbReference type="NCBI Taxonomy" id="488533"/>
    <lineage>
        <taxon>Bacteria</taxon>
        <taxon>Pseudomonadati</taxon>
        <taxon>Pseudomonadota</taxon>
        <taxon>Gammaproteobacteria</taxon>
        <taxon>Pseudomonadales</taxon>
        <taxon>Marinobacteraceae</taxon>
        <taxon>Marinobacter</taxon>
    </lineage>
</organism>
<dbReference type="GO" id="GO:0050518">
    <property type="term" value="F:2-C-methyl-D-erythritol 4-phosphate cytidylyltransferase activity"/>
    <property type="evidence" value="ECO:0007669"/>
    <property type="project" value="UniProtKB-UniRule"/>
</dbReference>
<dbReference type="PANTHER" id="PTHR32125:SF4">
    <property type="entry name" value="2-C-METHYL-D-ERYTHRITOL 4-PHOSPHATE CYTIDYLYLTRANSFERASE, CHLOROPLASTIC"/>
    <property type="match status" value="1"/>
</dbReference>
<evidence type="ECO:0000256" key="3">
    <source>
        <dbReference type="ARBA" id="ARBA00009789"/>
    </source>
</evidence>
<dbReference type="Proteomes" id="UP000199675">
    <property type="component" value="Unassembled WGS sequence"/>
</dbReference>
<comment type="similarity">
    <text evidence="3 7">Belongs to the IspD/TarI cytidylyltransferase family. IspD subfamily.</text>
</comment>
<evidence type="ECO:0000256" key="2">
    <source>
        <dbReference type="ARBA" id="ARBA00004787"/>
    </source>
</evidence>